<keyword evidence="7" id="KW-0391">Immunity</keyword>
<evidence type="ECO:0000256" key="4">
    <source>
        <dbReference type="ARBA" id="ARBA00022529"/>
    </source>
</evidence>
<dbReference type="PROSITE" id="PS51019">
    <property type="entry name" value="REELIN"/>
    <property type="match status" value="1"/>
</dbReference>
<reference key="1">
    <citation type="journal article" date="2007" name="Nature">
        <title>The medaka draft genome and insights into vertebrate genome evolution.</title>
        <authorList>
            <person name="Kasahara M."/>
            <person name="Naruse K."/>
            <person name="Sasaki S."/>
            <person name="Nakatani Y."/>
            <person name="Qu W."/>
            <person name="Ahsan B."/>
            <person name="Yamada T."/>
            <person name="Nagayasu Y."/>
            <person name="Doi K."/>
            <person name="Kasai Y."/>
            <person name="Jindo T."/>
            <person name="Kobayashi D."/>
            <person name="Shimada A."/>
            <person name="Toyoda A."/>
            <person name="Kuroki Y."/>
            <person name="Fujiyama A."/>
            <person name="Sasaki T."/>
            <person name="Shimizu A."/>
            <person name="Asakawa S."/>
            <person name="Shimizu N."/>
            <person name="Hashimoto S."/>
            <person name="Yang J."/>
            <person name="Lee Y."/>
            <person name="Matsushima K."/>
            <person name="Sugano S."/>
            <person name="Sakaizumi M."/>
            <person name="Narita T."/>
            <person name="Ohishi K."/>
            <person name="Haga S."/>
            <person name="Ohta F."/>
            <person name="Nomoto H."/>
            <person name="Nogata K."/>
            <person name="Morishita T."/>
            <person name="Endo T."/>
            <person name="Shin-I T."/>
            <person name="Takeda H."/>
            <person name="Morishita S."/>
            <person name="Kohara Y."/>
        </authorList>
    </citation>
    <scope>NUCLEOTIDE SEQUENCE [LARGE SCALE GENOMIC DNA]</scope>
    <source>
        <strain>Hd-rR</strain>
    </source>
</reference>
<accession>A0A3P9L4R2</accession>
<keyword evidence="10" id="KW-0812">Transmembrane</keyword>
<reference evidence="13" key="3">
    <citation type="submission" date="2025-08" db="UniProtKB">
        <authorList>
            <consortium name="Ensembl"/>
        </authorList>
    </citation>
    <scope>IDENTIFICATION</scope>
    <source>
        <strain evidence="13">HNI</strain>
    </source>
</reference>
<feature type="compositionally biased region" description="Pro residues" evidence="9">
    <location>
        <begin position="180"/>
        <end position="194"/>
    </location>
</feature>
<keyword evidence="4" id="KW-0929">Antimicrobial</keyword>
<dbReference type="PANTHER" id="PTHR45828">
    <property type="entry name" value="CYTOCHROME B561/FERRIC REDUCTASE TRANSMEMBRANE"/>
    <property type="match status" value="1"/>
</dbReference>
<keyword evidence="8" id="KW-0044">Antibiotic</keyword>
<dbReference type="PANTHER" id="PTHR45828:SF9">
    <property type="entry name" value="CELL WALL INTEGRITY AND STRESS RESPONSE COMPONENT 4-LIKE-RELATED"/>
    <property type="match status" value="1"/>
</dbReference>
<comment type="subcellular location">
    <subcellularLocation>
        <location evidence="1">Secreted</location>
    </subcellularLocation>
</comment>
<sequence length="463" mass="51869">MGGCTLNSKMWVQILVGLNIISKAHGFSGGIFPQSCGSLLPEHDAFRPETSNPPFAVAFEFSRHPGDPVTVVLRSEGSTRFRGFMLDAQNSSSISSSSPVGQFLLLDSDISRLLDCYGSKGTAVSQKNNQAKSQVKVNWTAEGEEKDVIFRATFLERFDRFWDPISVHLPRFTTTMEPSSPEPSSPEPSSPEPTSPELSTKTDVTQTWEPTPKNSSEHTKKVAIILMCLDSIVEEVKMEVFNIQTFLFASKPFNFGLIKMSLLITSSLTFAADVASLVLFRVFPFEVAPVALVSVLVCFTSVELLAAFMPIGPSHELKPIWELVLRGCFALHHIFTTAVIFLGVVRSTDVDRRQNGGRSWTLIVMVAFSVWILLTHIWNLVLCFLKQTILDRNQTDQSKPTRRIRTVRCFLEYYQFLKKKIELKTIEFSLLFVLWTLSSSGTVIMGFFFSCVYSGVSVQQQWP</sequence>
<evidence type="ECO:0000256" key="2">
    <source>
        <dbReference type="ARBA" id="ARBA00008501"/>
    </source>
</evidence>
<keyword evidence="3" id="KW-0964">Secreted</keyword>
<evidence type="ECO:0000256" key="1">
    <source>
        <dbReference type="ARBA" id="ARBA00004613"/>
    </source>
</evidence>
<dbReference type="InterPro" id="IPR042307">
    <property type="entry name" value="Reeler_sf"/>
</dbReference>
<dbReference type="GO" id="GO:0042742">
    <property type="term" value="P:defense response to bacterium"/>
    <property type="evidence" value="ECO:0007669"/>
    <property type="project" value="UniProtKB-KW"/>
</dbReference>
<evidence type="ECO:0000256" key="8">
    <source>
        <dbReference type="ARBA" id="ARBA00023022"/>
    </source>
</evidence>
<organism evidence="13 14">
    <name type="scientific">Oryzias latipes</name>
    <name type="common">Japanese rice fish</name>
    <name type="synonym">Japanese killifish</name>
    <dbReference type="NCBI Taxonomy" id="8090"/>
    <lineage>
        <taxon>Eukaryota</taxon>
        <taxon>Metazoa</taxon>
        <taxon>Chordata</taxon>
        <taxon>Craniata</taxon>
        <taxon>Vertebrata</taxon>
        <taxon>Euteleostomi</taxon>
        <taxon>Actinopterygii</taxon>
        <taxon>Neopterygii</taxon>
        <taxon>Teleostei</taxon>
        <taxon>Neoteleostei</taxon>
        <taxon>Acanthomorphata</taxon>
        <taxon>Ovalentaria</taxon>
        <taxon>Atherinomorphae</taxon>
        <taxon>Beloniformes</taxon>
        <taxon>Adrianichthyidae</taxon>
        <taxon>Oryziinae</taxon>
        <taxon>Oryzias</taxon>
    </lineage>
</organism>
<dbReference type="Gene3D" id="2.60.40.4060">
    <property type="entry name" value="Reeler domain"/>
    <property type="match status" value="1"/>
</dbReference>
<evidence type="ECO:0000259" key="12">
    <source>
        <dbReference type="PROSITE" id="PS51019"/>
    </source>
</evidence>
<feature type="domain" description="Reelin" evidence="12">
    <location>
        <begin position="17"/>
        <end position="186"/>
    </location>
</feature>
<keyword evidence="5" id="KW-0399">Innate immunity</keyword>
<dbReference type="InterPro" id="IPR051237">
    <property type="entry name" value="Ferric-chelate_Red/DefProt"/>
</dbReference>
<dbReference type="Proteomes" id="UP000265180">
    <property type="component" value="Chromosome 4"/>
</dbReference>
<feature type="transmembrane region" description="Helical" evidence="10">
    <location>
        <begin position="428"/>
        <end position="456"/>
    </location>
</feature>
<evidence type="ECO:0000256" key="5">
    <source>
        <dbReference type="ARBA" id="ARBA00022588"/>
    </source>
</evidence>
<comment type="similarity">
    <text evidence="2">Belongs to the insect defense protein family.</text>
</comment>
<evidence type="ECO:0000256" key="9">
    <source>
        <dbReference type="SAM" id="MobiDB-lite"/>
    </source>
</evidence>
<evidence type="ECO:0000256" key="11">
    <source>
        <dbReference type="SAM" id="SignalP"/>
    </source>
</evidence>
<feature type="chain" id="PRO_5018134283" description="Reelin domain-containing protein" evidence="11">
    <location>
        <begin position="27"/>
        <end position="463"/>
    </location>
</feature>
<feature type="transmembrane region" description="Helical" evidence="10">
    <location>
        <begin position="360"/>
        <end position="385"/>
    </location>
</feature>
<dbReference type="CDD" id="cd08544">
    <property type="entry name" value="Reeler"/>
    <property type="match status" value="1"/>
</dbReference>
<feature type="compositionally biased region" description="Polar residues" evidence="9">
    <location>
        <begin position="201"/>
        <end position="214"/>
    </location>
</feature>
<feature type="signal peptide" evidence="11">
    <location>
        <begin position="1"/>
        <end position="26"/>
    </location>
</feature>
<evidence type="ECO:0000313" key="13">
    <source>
        <dbReference type="Ensembl" id="ENSORLP00020015668.1"/>
    </source>
</evidence>
<reference evidence="13 14" key="2">
    <citation type="submission" date="2017-04" db="EMBL/GenBank/DDBJ databases">
        <title>CpG methylation of centromeres and impact of large insertions on vertebrate speciation.</title>
        <authorList>
            <person name="Ichikawa K."/>
            <person name="Yoshimura J."/>
            <person name="Morishita S."/>
        </authorList>
    </citation>
    <scope>NUCLEOTIDE SEQUENCE</scope>
    <source>
        <strain evidence="13 14">HNI</strain>
    </source>
</reference>
<evidence type="ECO:0000256" key="6">
    <source>
        <dbReference type="ARBA" id="ARBA00022729"/>
    </source>
</evidence>
<dbReference type="InterPro" id="IPR002861">
    <property type="entry name" value="Reeler_dom"/>
</dbReference>
<keyword evidence="10" id="KW-1133">Transmembrane helix</keyword>
<dbReference type="GO" id="GO:0045087">
    <property type="term" value="P:innate immune response"/>
    <property type="evidence" value="ECO:0007669"/>
    <property type="project" value="UniProtKB-KW"/>
</dbReference>
<feature type="transmembrane region" description="Helical" evidence="10">
    <location>
        <begin position="323"/>
        <end position="345"/>
    </location>
</feature>
<protein>
    <recommendedName>
        <fullName evidence="12">Reelin domain-containing protein</fullName>
    </recommendedName>
</protein>
<evidence type="ECO:0000256" key="7">
    <source>
        <dbReference type="ARBA" id="ARBA00022859"/>
    </source>
</evidence>
<feature type="region of interest" description="Disordered" evidence="9">
    <location>
        <begin position="173"/>
        <end position="215"/>
    </location>
</feature>
<reference evidence="13" key="4">
    <citation type="submission" date="2025-09" db="UniProtKB">
        <authorList>
            <consortium name="Ensembl"/>
        </authorList>
    </citation>
    <scope>IDENTIFICATION</scope>
    <source>
        <strain evidence="13">HNI</strain>
    </source>
</reference>
<dbReference type="AlphaFoldDB" id="A0A3P9L4R2"/>
<evidence type="ECO:0000256" key="10">
    <source>
        <dbReference type="SAM" id="Phobius"/>
    </source>
</evidence>
<evidence type="ECO:0000256" key="3">
    <source>
        <dbReference type="ARBA" id="ARBA00022525"/>
    </source>
</evidence>
<evidence type="ECO:0000313" key="14">
    <source>
        <dbReference type="Proteomes" id="UP000265180"/>
    </source>
</evidence>
<dbReference type="Ensembl" id="ENSORLT00020023739.1">
    <property type="protein sequence ID" value="ENSORLP00020015668.1"/>
    <property type="gene ID" value="ENSORLG00020000873.1"/>
</dbReference>
<proteinExistence type="inferred from homology"/>
<keyword evidence="6 11" id="KW-0732">Signal</keyword>
<dbReference type="GO" id="GO:0005576">
    <property type="term" value="C:extracellular region"/>
    <property type="evidence" value="ECO:0007669"/>
    <property type="project" value="UniProtKB-SubCell"/>
</dbReference>
<feature type="transmembrane region" description="Helical" evidence="10">
    <location>
        <begin position="289"/>
        <end position="311"/>
    </location>
</feature>
<dbReference type="Pfam" id="PF02014">
    <property type="entry name" value="Reeler"/>
    <property type="match status" value="1"/>
</dbReference>
<name>A0A3P9L4R2_ORYLA</name>
<keyword evidence="10" id="KW-0472">Membrane</keyword>